<evidence type="ECO:0000313" key="2">
    <source>
        <dbReference type="EMBL" id="MFC3581121.1"/>
    </source>
</evidence>
<name>A0ABV7SXT9_9SPHN</name>
<reference evidence="3" key="1">
    <citation type="journal article" date="2019" name="Int. J. Syst. Evol. Microbiol.">
        <title>The Global Catalogue of Microorganisms (GCM) 10K type strain sequencing project: providing services to taxonomists for standard genome sequencing and annotation.</title>
        <authorList>
            <consortium name="The Broad Institute Genomics Platform"/>
            <consortium name="The Broad Institute Genome Sequencing Center for Infectious Disease"/>
            <person name="Wu L."/>
            <person name="Ma J."/>
        </authorList>
    </citation>
    <scope>NUCLEOTIDE SEQUENCE [LARGE SCALE GENOMIC DNA]</scope>
    <source>
        <strain evidence="3">KCTC 42739</strain>
    </source>
</reference>
<dbReference type="EMBL" id="JBHRXP010000007">
    <property type="protein sequence ID" value="MFC3581121.1"/>
    <property type="molecule type" value="Genomic_DNA"/>
</dbReference>
<keyword evidence="1" id="KW-0812">Transmembrane</keyword>
<keyword evidence="3" id="KW-1185">Reference proteome</keyword>
<evidence type="ECO:0000313" key="3">
    <source>
        <dbReference type="Proteomes" id="UP001595713"/>
    </source>
</evidence>
<feature type="transmembrane region" description="Helical" evidence="1">
    <location>
        <begin position="51"/>
        <end position="71"/>
    </location>
</feature>
<protein>
    <submittedName>
        <fullName evidence="2">Uncharacterized protein</fullName>
    </submittedName>
</protein>
<accession>A0ABV7SXT9</accession>
<dbReference type="RefSeq" id="WP_261293010.1">
    <property type="nucleotide sequence ID" value="NZ_JANQBK010000001.1"/>
</dbReference>
<feature type="transmembrane region" description="Helical" evidence="1">
    <location>
        <begin position="77"/>
        <end position="97"/>
    </location>
</feature>
<sequence length="98" mass="10756">MAGNRKSARRDIAEIAARKREHEEVSFDRMTFDVEALGGSPQVRRTPSGRLIVGLLILPWIFGWFLAARGYANSTRAIVAVYALVAPALIAFNDVLVG</sequence>
<dbReference type="Proteomes" id="UP001595713">
    <property type="component" value="Unassembled WGS sequence"/>
</dbReference>
<organism evidence="2 3">
    <name type="scientific">Sphingomonas hylomeconis</name>
    <dbReference type="NCBI Taxonomy" id="1395958"/>
    <lineage>
        <taxon>Bacteria</taxon>
        <taxon>Pseudomonadati</taxon>
        <taxon>Pseudomonadota</taxon>
        <taxon>Alphaproteobacteria</taxon>
        <taxon>Sphingomonadales</taxon>
        <taxon>Sphingomonadaceae</taxon>
        <taxon>Sphingomonas</taxon>
    </lineage>
</organism>
<evidence type="ECO:0000256" key="1">
    <source>
        <dbReference type="SAM" id="Phobius"/>
    </source>
</evidence>
<keyword evidence="1" id="KW-1133">Transmembrane helix</keyword>
<gene>
    <name evidence="2" type="ORF">ACFONA_13195</name>
</gene>
<proteinExistence type="predicted"/>
<comment type="caution">
    <text evidence="2">The sequence shown here is derived from an EMBL/GenBank/DDBJ whole genome shotgun (WGS) entry which is preliminary data.</text>
</comment>
<keyword evidence="1" id="KW-0472">Membrane</keyword>